<feature type="domain" description="NTP pyrophosphohydrolase MazG-like" evidence="5">
    <location>
        <begin position="174"/>
        <end position="232"/>
    </location>
</feature>
<dbReference type="GO" id="GO:0047693">
    <property type="term" value="F:ATP diphosphatase activity"/>
    <property type="evidence" value="ECO:0007669"/>
    <property type="project" value="UniProtKB-EC"/>
</dbReference>
<dbReference type="FunFam" id="1.10.287.1080:FF:000003">
    <property type="entry name" value="Nucleoside triphosphate pyrophosphohydrolase"/>
    <property type="match status" value="1"/>
</dbReference>
<dbReference type="CDD" id="cd11528">
    <property type="entry name" value="NTP-PPase_MazG_Nterm"/>
    <property type="match status" value="1"/>
</dbReference>
<dbReference type="GO" id="GO:0046076">
    <property type="term" value="P:dTTP catabolic process"/>
    <property type="evidence" value="ECO:0007669"/>
    <property type="project" value="TreeGrafter"/>
</dbReference>
<evidence type="ECO:0000313" key="7">
    <source>
        <dbReference type="Proteomes" id="UP000218172"/>
    </source>
</evidence>
<dbReference type="NCBIfam" id="NF007113">
    <property type="entry name" value="PRK09562.1"/>
    <property type="match status" value="1"/>
</dbReference>
<dbReference type="SUPFAM" id="SSF101386">
    <property type="entry name" value="all-alpha NTP pyrophosphatases"/>
    <property type="match status" value="2"/>
</dbReference>
<dbReference type="Pfam" id="PF03819">
    <property type="entry name" value="MazG"/>
    <property type="match status" value="2"/>
</dbReference>
<dbReference type="AlphaFoldDB" id="A0A2A4MHH7"/>
<protein>
    <recommendedName>
        <fullName evidence="4">Nucleoside triphosphate pyrophosphohydrolase</fullName>
        <ecNumber evidence="3">3.6.1.8</ecNumber>
    </recommendedName>
</protein>
<evidence type="ECO:0000259" key="5">
    <source>
        <dbReference type="Pfam" id="PF03819"/>
    </source>
</evidence>
<dbReference type="InterPro" id="IPR048015">
    <property type="entry name" value="NTP-PPase_MazG-like_N"/>
</dbReference>
<feature type="domain" description="NTP pyrophosphohydrolase MazG-like" evidence="5">
    <location>
        <begin position="17"/>
        <end position="90"/>
    </location>
</feature>
<evidence type="ECO:0000313" key="6">
    <source>
        <dbReference type="EMBL" id="PCH59352.1"/>
    </source>
</evidence>
<accession>A0A2A4MHH7</accession>
<comment type="catalytic activity">
    <reaction evidence="1">
        <text>ATP + H2O = AMP + diphosphate + H(+)</text>
        <dbReference type="Rhea" id="RHEA:14245"/>
        <dbReference type="ChEBI" id="CHEBI:15377"/>
        <dbReference type="ChEBI" id="CHEBI:15378"/>
        <dbReference type="ChEBI" id="CHEBI:30616"/>
        <dbReference type="ChEBI" id="CHEBI:33019"/>
        <dbReference type="ChEBI" id="CHEBI:456215"/>
        <dbReference type="EC" id="3.6.1.8"/>
    </reaction>
</comment>
<dbReference type="GO" id="GO:0006950">
    <property type="term" value="P:response to stress"/>
    <property type="evidence" value="ECO:0007669"/>
    <property type="project" value="UniProtKB-ARBA"/>
</dbReference>
<proteinExistence type="inferred from homology"/>
<dbReference type="Gene3D" id="1.10.287.1080">
    <property type="entry name" value="MazG-like"/>
    <property type="match status" value="2"/>
</dbReference>
<keyword evidence="6" id="KW-0378">Hydrolase</keyword>
<comment type="caution">
    <text evidence="6">The sequence shown here is derived from an EMBL/GenBank/DDBJ whole genome shotgun (WGS) entry which is preliminary data.</text>
</comment>
<reference evidence="7" key="1">
    <citation type="submission" date="2017-08" db="EMBL/GenBank/DDBJ databases">
        <title>A dynamic microbial community with high functional redundancy inhabits the cold, oxic subseafloor aquifer.</title>
        <authorList>
            <person name="Tully B.J."/>
            <person name="Wheat C.G."/>
            <person name="Glazer B.T."/>
            <person name="Huber J.A."/>
        </authorList>
    </citation>
    <scope>NUCLEOTIDE SEQUENCE [LARGE SCALE GENOMIC DNA]</scope>
</reference>
<comment type="similarity">
    <text evidence="2">Belongs to the nucleoside triphosphate pyrophosphohydrolase family.</text>
</comment>
<evidence type="ECO:0000256" key="4">
    <source>
        <dbReference type="ARBA" id="ARBA00074799"/>
    </source>
</evidence>
<name>A0A2A4MHH7_9GAMM</name>
<dbReference type="NCBIfam" id="TIGR00444">
    <property type="entry name" value="mazG"/>
    <property type="match status" value="1"/>
</dbReference>
<dbReference type="Proteomes" id="UP000218172">
    <property type="component" value="Unassembled WGS sequence"/>
</dbReference>
<dbReference type="GO" id="GO:0006203">
    <property type="term" value="P:dGTP catabolic process"/>
    <property type="evidence" value="ECO:0007669"/>
    <property type="project" value="TreeGrafter"/>
</dbReference>
<dbReference type="GO" id="GO:0046081">
    <property type="term" value="P:dUTP catabolic process"/>
    <property type="evidence" value="ECO:0007669"/>
    <property type="project" value="TreeGrafter"/>
</dbReference>
<evidence type="ECO:0000256" key="1">
    <source>
        <dbReference type="ARBA" id="ARBA00052141"/>
    </source>
</evidence>
<dbReference type="GO" id="GO:0046047">
    <property type="term" value="P:TTP catabolic process"/>
    <property type="evidence" value="ECO:0007669"/>
    <property type="project" value="TreeGrafter"/>
</dbReference>
<dbReference type="CDD" id="cd11529">
    <property type="entry name" value="NTP-PPase_MazG_Cterm"/>
    <property type="match status" value="1"/>
</dbReference>
<evidence type="ECO:0000256" key="3">
    <source>
        <dbReference type="ARBA" id="ARBA00066372"/>
    </source>
</evidence>
<dbReference type="InterPro" id="IPR004518">
    <property type="entry name" value="MazG-like_dom"/>
</dbReference>
<dbReference type="PANTHER" id="PTHR30522:SF0">
    <property type="entry name" value="NUCLEOSIDE TRIPHOSPHATE PYROPHOSPHOHYDROLASE"/>
    <property type="match status" value="1"/>
</dbReference>
<dbReference type="GO" id="GO:0046052">
    <property type="term" value="P:UTP catabolic process"/>
    <property type="evidence" value="ECO:0007669"/>
    <property type="project" value="TreeGrafter"/>
</dbReference>
<dbReference type="GO" id="GO:0046061">
    <property type="term" value="P:dATP catabolic process"/>
    <property type="evidence" value="ECO:0007669"/>
    <property type="project" value="TreeGrafter"/>
</dbReference>
<dbReference type="FunFam" id="1.10.287.1080:FF:000001">
    <property type="entry name" value="Nucleoside triphosphate pyrophosphohydrolase"/>
    <property type="match status" value="1"/>
</dbReference>
<dbReference type="InterPro" id="IPR011551">
    <property type="entry name" value="NTP_PyrPHydrolase_MazG"/>
</dbReference>
<dbReference type="InterPro" id="IPR048011">
    <property type="entry name" value="NTP-PPase_MazG-like_C"/>
</dbReference>
<dbReference type="EMBL" id="NVQR01000122">
    <property type="protein sequence ID" value="PCH59352.1"/>
    <property type="molecule type" value="Genomic_DNA"/>
</dbReference>
<organism evidence="6 7">
    <name type="scientific">SAR86 cluster bacterium</name>
    <dbReference type="NCBI Taxonomy" id="2030880"/>
    <lineage>
        <taxon>Bacteria</taxon>
        <taxon>Pseudomonadati</taxon>
        <taxon>Pseudomonadota</taxon>
        <taxon>Gammaproteobacteria</taxon>
        <taxon>SAR86 cluster</taxon>
    </lineage>
</organism>
<sequence length="267" mass="30008">MAMLRHKKYGCAWDLQQSIKSLTSYTLEEAYEVVDAIDCDDMVQLEDELGDLLFQVVFYAQMASEEGHFNFNDVVKAISNKLIRRHPHVFPQGKISNFGIESLLDADAVVVSWEQIKAEERAEKLDRGGSKGLDAGVSALSDVPLALPALERAKKIQKRAANVGFDWQDIAPVLDKLKEEIAELEHAIAQGEQQEILAELGDVLFSVVNVSRHLKAEPENALRLATIKFEKRFKFIESALDKQAKSFAQVDLETMEKLWDKAKHNGL</sequence>
<evidence type="ECO:0000256" key="2">
    <source>
        <dbReference type="ARBA" id="ARBA00061115"/>
    </source>
</evidence>
<dbReference type="PANTHER" id="PTHR30522">
    <property type="entry name" value="NUCLEOSIDE TRIPHOSPHATE PYROPHOSPHOHYDROLASE"/>
    <property type="match status" value="1"/>
</dbReference>
<dbReference type="EC" id="3.6.1.8" evidence="3"/>
<gene>
    <name evidence="6" type="ORF">COC19_07210</name>
</gene>